<evidence type="ECO:0000313" key="2">
    <source>
        <dbReference type="Proteomes" id="UP000031307"/>
    </source>
</evidence>
<dbReference type="AlphaFoldDB" id="A0A0C1C8S8"/>
<name>A0A0C1C8S8_9BACT</name>
<dbReference type="EMBL" id="JSAM01000076">
    <property type="protein sequence ID" value="KIA77445.1"/>
    <property type="molecule type" value="Genomic_DNA"/>
</dbReference>
<organism evidence="1 2">
    <name type="scientific">Parachlamydia acanthamoebae</name>
    <dbReference type="NCBI Taxonomy" id="83552"/>
    <lineage>
        <taxon>Bacteria</taxon>
        <taxon>Pseudomonadati</taxon>
        <taxon>Chlamydiota</taxon>
        <taxon>Chlamydiia</taxon>
        <taxon>Parachlamydiales</taxon>
        <taxon>Parachlamydiaceae</taxon>
        <taxon>Parachlamydia</taxon>
    </lineage>
</organism>
<dbReference type="RefSeq" id="WP_237753969.1">
    <property type="nucleotide sequence ID" value="NZ_JSAM01000076.1"/>
</dbReference>
<reference evidence="1 2" key="1">
    <citation type="journal article" date="2014" name="Mol. Biol. Evol.">
        <title>Massive expansion of Ubiquitination-related gene families within the Chlamydiae.</title>
        <authorList>
            <person name="Domman D."/>
            <person name="Collingro A."/>
            <person name="Lagkouvardos I."/>
            <person name="Gehre L."/>
            <person name="Weinmaier T."/>
            <person name="Rattei T."/>
            <person name="Subtil A."/>
            <person name="Horn M."/>
        </authorList>
    </citation>
    <scope>NUCLEOTIDE SEQUENCE [LARGE SCALE GENOMIC DNA]</scope>
    <source>
        <strain evidence="1 2">OEW1</strain>
    </source>
</reference>
<gene>
    <name evidence="1" type="ORF">DB43_GG00240</name>
</gene>
<accession>A0A0C1C8S8</accession>
<evidence type="ECO:0000313" key="1">
    <source>
        <dbReference type="EMBL" id="KIA77445.1"/>
    </source>
</evidence>
<protein>
    <submittedName>
        <fullName evidence="1">Uncharacterized protein</fullName>
    </submittedName>
</protein>
<comment type="caution">
    <text evidence="1">The sequence shown here is derived from an EMBL/GenBank/DDBJ whole genome shotgun (WGS) entry which is preliminary data.</text>
</comment>
<dbReference type="PATRIC" id="fig|83552.4.peg.1410"/>
<sequence>MNSNVSSLFPLPPDFPASETLHALKKSPNPEEELKSIFNDNPDQQFKFLFWGILASFNSPEWFQKNSSYFNRLHVNLISTSDFSSNIVTHESLTQKKRIRRIEELFELIKAPQKKFCEILTRKKQECLHSFITLVEQAHLNQDIKTLNHLRQIFRSHPSVKDVINSKKFSEDPCLLLVQKNTIIRIFGSSKEFQSLTKEASITYSEDFHYTLLKLPSHWFPKTNISPPPHAFLIATWEHITGLHDFDQLKAYLSSEPDTLLELGRACIDFSTPTEWIYQNQPTINHLIQCYNDFSENGIDKELKQELNQTNKILKIKQLFATDEIELPPRDLQEIRWQHLNAYHKFYEALKINDPFTMIQLVKLIPPLKKIIIQFSKSESMLLEQNRALIGAYLLAFKNQIPNDKGKDKDPSSEDDSMTLQQVHDAFEQEKKFMKTDAWEKLEKEGRETLQAFRKSIDIQEFTEGGLEMLIDRLPKDFMDSAHQLRKAGVPLSDCLLYQLVEHEELMIYYFALQRKRETALLEPYLPKPNTPLEDCDLAFPEEDINIFFSTLSENPQWLAQQIHTYTTNLKKTTPLKNYEPF</sequence>
<proteinExistence type="predicted"/>
<dbReference type="Proteomes" id="UP000031307">
    <property type="component" value="Unassembled WGS sequence"/>
</dbReference>